<dbReference type="AlphaFoldDB" id="A0A940IGB7"/>
<keyword evidence="8" id="KW-0732">Signal</keyword>
<reference evidence="9" key="1">
    <citation type="submission" date="2020-10" db="EMBL/GenBank/DDBJ databases">
        <authorList>
            <person name="Gilroy R."/>
        </authorList>
    </citation>
    <scope>NUCLEOTIDE SEQUENCE</scope>
    <source>
        <strain evidence="9">F1-3629</strain>
    </source>
</reference>
<protein>
    <submittedName>
        <fullName evidence="9">TolC family protein</fullName>
    </submittedName>
</protein>
<comment type="similarity">
    <text evidence="2">Belongs to the outer membrane factor (OMF) (TC 1.B.17) family.</text>
</comment>
<keyword evidence="6" id="KW-0472">Membrane</keyword>
<evidence type="ECO:0000313" key="10">
    <source>
        <dbReference type="Proteomes" id="UP000771749"/>
    </source>
</evidence>
<feature type="signal peptide" evidence="8">
    <location>
        <begin position="1"/>
        <end position="26"/>
    </location>
</feature>
<dbReference type="Gene3D" id="1.20.1600.10">
    <property type="entry name" value="Outer membrane efflux proteins (OEP)"/>
    <property type="match status" value="1"/>
</dbReference>
<evidence type="ECO:0000256" key="7">
    <source>
        <dbReference type="ARBA" id="ARBA00023237"/>
    </source>
</evidence>
<dbReference type="Proteomes" id="UP000771749">
    <property type="component" value="Unassembled WGS sequence"/>
</dbReference>
<dbReference type="InterPro" id="IPR003423">
    <property type="entry name" value="OMP_efflux"/>
</dbReference>
<keyword evidence="4" id="KW-1134">Transmembrane beta strand</keyword>
<dbReference type="GO" id="GO:0015288">
    <property type="term" value="F:porin activity"/>
    <property type="evidence" value="ECO:0007669"/>
    <property type="project" value="TreeGrafter"/>
</dbReference>
<sequence length="424" mass="48041">MSIVKKLECIAALLLASLVLQRQAGAQVTIDSCMRMARENYPQIRQLNLIEEASRYEIASIAKSWLPHLNISGKATYQSDVVEMPFDIQGFTFDLPHDQYSLVGEISQTIWDGGTTGSQKDVAASGARVQKEQVEVSLYAINERVEKIFLGILLYDGQLKQNGILMQSLARNARQAQACIESGTAYRSDLEMIEVNILNCEQQREELEKDRSTYVAMLEKLTGTSLAGQEFVVPDENADWLMRDDILRPELGLYDAQLQQQEAMVRQLNSKISPKFSLSLQGGVGRPGLNILENTFQPYWTAGVRMSWDIGALYTRKDEKRKLDAQIRKIESDRETFLFNAGLDAVQMRSSVDKARALLERDKKIIALRESIRSAGEEQYRNGVITMTDLMSRIDDEYNARVAESIHRIQLLMAIYDLRNCMGY</sequence>
<evidence type="ECO:0000256" key="5">
    <source>
        <dbReference type="ARBA" id="ARBA00022692"/>
    </source>
</evidence>
<dbReference type="GO" id="GO:0009279">
    <property type="term" value="C:cell outer membrane"/>
    <property type="evidence" value="ECO:0007669"/>
    <property type="project" value="UniProtKB-SubCell"/>
</dbReference>
<evidence type="ECO:0000256" key="8">
    <source>
        <dbReference type="SAM" id="SignalP"/>
    </source>
</evidence>
<organism evidence="9 10">
    <name type="scientific">Candidatus Cryptobacteroides gallistercoris</name>
    <dbReference type="NCBI Taxonomy" id="2840765"/>
    <lineage>
        <taxon>Bacteria</taxon>
        <taxon>Pseudomonadati</taxon>
        <taxon>Bacteroidota</taxon>
        <taxon>Bacteroidia</taxon>
        <taxon>Bacteroidales</taxon>
        <taxon>Candidatus Cryptobacteroides</taxon>
    </lineage>
</organism>
<dbReference type="Pfam" id="PF02321">
    <property type="entry name" value="OEP"/>
    <property type="match status" value="1"/>
</dbReference>
<reference evidence="9" key="2">
    <citation type="journal article" date="2021" name="PeerJ">
        <title>Extensive microbial diversity within the chicken gut microbiome revealed by metagenomics and culture.</title>
        <authorList>
            <person name="Gilroy R."/>
            <person name="Ravi A."/>
            <person name="Getino M."/>
            <person name="Pursley I."/>
            <person name="Horton D.L."/>
            <person name="Alikhan N.F."/>
            <person name="Baker D."/>
            <person name="Gharbi K."/>
            <person name="Hall N."/>
            <person name="Watson M."/>
            <person name="Adriaenssens E.M."/>
            <person name="Foster-Nyarko E."/>
            <person name="Jarju S."/>
            <person name="Secka A."/>
            <person name="Antonio M."/>
            <person name="Oren A."/>
            <person name="Chaudhuri R.R."/>
            <person name="La Ragione R."/>
            <person name="Hildebrand F."/>
            <person name="Pallen M.J."/>
        </authorList>
    </citation>
    <scope>NUCLEOTIDE SEQUENCE</scope>
    <source>
        <strain evidence="9">F1-3629</strain>
    </source>
</reference>
<dbReference type="PANTHER" id="PTHR30026">
    <property type="entry name" value="OUTER MEMBRANE PROTEIN TOLC"/>
    <property type="match status" value="1"/>
</dbReference>
<dbReference type="EMBL" id="JADIMJ010000059">
    <property type="protein sequence ID" value="MBO8453833.1"/>
    <property type="molecule type" value="Genomic_DNA"/>
</dbReference>
<evidence type="ECO:0000256" key="6">
    <source>
        <dbReference type="ARBA" id="ARBA00023136"/>
    </source>
</evidence>
<dbReference type="InterPro" id="IPR051906">
    <property type="entry name" value="TolC-like"/>
</dbReference>
<feature type="chain" id="PRO_5037781197" evidence="8">
    <location>
        <begin position="27"/>
        <end position="424"/>
    </location>
</feature>
<keyword evidence="5" id="KW-0812">Transmembrane</keyword>
<keyword evidence="3" id="KW-0813">Transport</keyword>
<dbReference type="SUPFAM" id="SSF56954">
    <property type="entry name" value="Outer membrane efflux proteins (OEP)"/>
    <property type="match status" value="1"/>
</dbReference>
<evidence type="ECO:0000256" key="2">
    <source>
        <dbReference type="ARBA" id="ARBA00007613"/>
    </source>
</evidence>
<comment type="caution">
    <text evidence="9">The sequence shown here is derived from an EMBL/GenBank/DDBJ whole genome shotgun (WGS) entry which is preliminary data.</text>
</comment>
<comment type="subcellular location">
    <subcellularLocation>
        <location evidence="1">Cell outer membrane</location>
    </subcellularLocation>
</comment>
<keyword evidence="7" id="KW-0998">Cell outer membrane</keyword>
<gene>
    <name evidence="9" type="ORF">IAC07_03800</name>
</gene>
<name>A0A940IGB7_9BACT</name>
<proteinExistence type="inferred from homology"/>
<evidence type="ECO:0000313" key="9">
    <source>
        <dbReference type="EMBL" id="MBO8453833.1"/>
    </source>
</evidence>
<dbReference type="GO" id="GO:1990281">
    <property type="term" value="C:efflux pump complex"/>
    <property type="evidence" value="ECO:0007669"/>
    <property type="project" value="TreeGrafter"/>
</dbReference>
<accession>A0A940IGB7</accession>
<evidence type="ECO:0000256" key="4">
    <source>
        <dbReference type="ARBA" id="ARBA00022452"/>
    </source>
</evidence>
<dbReference type="GO" id="GO:0015562">
    <property type="term" value="F:efflux transmembrane transporter activity"/>
    <property type="evidence" value="ECO:0007669"/>
    <property type="project" value="InterPro"/>
</dbReference>
<evidence type="ECO:0000256" key="3">
    <source>
        <dbReference type="ARBA" id="ARBA00022448"/>
    </source>
</evidence>
<evidence type="ECO:0000256" key="1">
    <source>
        <dbReference type="ARBA" id="ARBA00004442"/>
    </source>
</evidence>
<dbReference type="PANTHER" id="PTHR30026:SF20">
    <property type="entry name" value="OUTER MEMBRANE PROTEIN TOLC"/>
    <property type="match status" value="1"/>
</dbReference>